<accession>A0ABQ6HLA7</accession>
<reference evidence="2" key="1">
    <citation type="journal article" date="2019" name="Int. J. Syst. Evol. Microbiol.">
        <title>The Global Catalogue of Microorganisms (GCM) 10K type strain sequencing project: providing services to taxonomists for standard genome sequencing and annotation.</title>
        <authorList>
            <consortium name="The Broad Institute Genomics Platform"/>
            <consortium name="The Broad Institute Genome Sequencing Center for Infectious Disease"/>
            <person name="Wu L."/>
            <person name="Ma J."/>
        </authorList>
    </citation>
    <scope>NUCLEOTIDE SEQUENCE [LARGE SCALE GENOMIC DNA]</scope>
    <source>
        <strain evidence="2">NBRC 105830</strain>
    </source>
</reference>
<sequence length="64" mass="6848">MRDDGVEEGRDLGRLAQMLGELAGEVQHRLDDGALCRHLAGADGVERTAEPLDETLHQVPGRGG</sequence>
<dbReference type="Proteomes" id="UP001157109">
    <property type="component" value="Unassembled WGS sequence"/>
</dbReference>
<evidence type="ECO:0000313" key="1">
    <source>
        <dbReference type="EMBL" id="GMA18479.1"/>
    </source>
</evidence>
<keyword evidence="2" id="KW-1185">Reference proteome</keyword>
<protein>
    <submittedName>
        <fullName evidence="1">Uncharacterized protein</fullName>
    </submittedName>
</protein>
<comment type="caution">
    <text evidence="1">The sequence shown here is derived from an EMBL/GenBank/DDBJ whole genome shotgun (WGS) entry which is preliminary data.</text>
</comment>
<evidence type="ECO:0000313" key="2">
    <source>
        <dbReference type="Proteomes" id="UP001157109"/>
    </source>
</evidence>
<gene>
    <name evidence="1" type="ORF">GCM10025862_05000</name>
</gene>
<dbReference type="EMBL" id="BSUJ01000001">
    <property type="protein sequence ID" value="GMA18479.1"/>
    <property type="molecule type" value="Genomic_DNA"/>
</dbReference>
<proteinExistence type="predicted"/>
<organism evidence="1 2">
    <name type="scientific">Arsenicicoccus piscis</name>
    <dbReference type="NCBI Taxonomy" id="673954"/>
    <lineage>
        <taxon>Bacteria</taxon>
        <taxon>Bacillati</taxon>
        <taxon>Actinomycetota</taxon>
        <taxon>Actinomycetes</taxon>
        <taxon>Micrococcales</taxon>
        <taxon>Intrasporangiaceae</taxon>
        <taxon>Arsenicicoccus</taxon>
    </lineage>
</organism>
<name>A0ABQ6HLA7_9MICO</name>